<dbReference type="PROSITE" id="PS50822">
    <property type="entry name" value="PIWI"/>
    <property type="match status" value="1"/>
</dbReference>
<dbReference type="Proteomes" id="UP001302745">
    <property type="component" value="Unassembled WGS sequence"/>
</dbReference>
<dbReference type="InterPro" id="IPR036085">
    <property type="entry name" value="PAZ_dom_sf"/>
</dbReference>
<dbReference type="SMART" id="SM00950">
    <property type="entry name" value="Piwi"/>
    <property type="match status" value="1"/>
</dbReference>
<feature type="domain" description="Piwi" evidence="2">
    <location>
        <begin position="514"/>
        <end position="768"/>
    </location>
</feature>
<dbReference type="Pfam" id="PF16486">
    <property type="entry name" value="ArgoN"/>
    <property type="match status" value="1"/>
</dbReference>
<dbReference type="SMART" id="SM01163">
    <property type="entry name" value="DUF1785"/>
    <property type="match status" value="1"/>
</dbReference>
<dbReference type="SUPFAM" id="SSF53098">
    <property type="entry name" value="Ribonuclease H-like"/>
    <property type="match status" value="1"/>
</dbReference>
<dbReference type="GO" id="GO:0003676">
    <property type="term" value="F:nucleic acid binding"/>
    <property type="evidence" value="ECO:0007669"/>
    <property type="project" value="InterPro"/>
</dbReference>
<evidence type="ECO:0000313" key="3">
    <source>
        <dbReference type="EMBL" id="KAK4149163.1"/>
    </source>
</evidence>
<reference evidence="3" key="2">
    <citation type="submission" date="2023-05" db="EMBL/GenBank/DDBJ databases">
        <authorList>
            <consortium name="Lawrence Berkeley National Laboratory"/>
            <person name="Steindorff A."/>
            <person name="Hensen N."/>
            <person name="Bonometti L."/>
            <person name="Westerberg I."/>
            <person name="Brannstrom I.O."/>
            <person name="Guillou S."/>
            <person name="Cros-Aarteil S."/>
            <person name="Calhoun S."/>
            <person name="Haridas S."/>
            <person name="Kuo A."/>
            <person name="Mondo S."/>
            <person name="Pangilinan J."/>
            <person name="Riley R."/>
            <person name="Labutti K."/>
            <person name="Andreopoulos B."/>
            <person name="Lipzen A."/>
            <person name="Chen C."/>
            <person name="Yanf M."/>
            <person name="Daum C."/>
            <person name="Ng V."/>
            <person name="Clum A."/>
            <person name="Ohm R."/>
            <person name="Martin F."/>
            <person name="Silar P."/>
            <person name="Natvig D."/>
            <person name="Lalanne C."/>
            <person name="Gautier V."/>
            <person name="Ament-Velasquez S.L."/>
            <person name="Kruys A."/>
            <person name="Hutchinson M.I."/>
            <person name="Powell A.J."/>
            <person name="Barry K."/>
            <person name="Miller A.N."/>
            <person name="Grigoriev I.V."/>
            <person name="Debuchy R."/>
            <person name="Gladieux P."/>
            <person name="Thoren M.H."/>
            <person name="Johannesson H."/>
        </authorList>
    </citation>
    <scope>NUCLEOTIDE SEQUENCE</scope>
    <source>
        <strain evidence="3">CBS 538.74</strain>
    </source>
</reference>
<dbReference type="InterPro" id="IPR014811">
    <property type="entry name" value="ArgoL1"/>
</dbReference>
<dbReference type="Gene3D" id="2.170.260.10">
    <property type="entry name" value="paz domain"/>
    <property type="match status" value="1"/>
</dbReference>
<evidence type="ECO:0000313" key="4">
    <source>
        <dbReference type="Proteomes" id="UP001302745"/>
    </source>
</evidence>
<dbReference type="Gene3D" id="3.40.50.2300">
    <property type="match status" value="1"/>
</dbReference>
<dbReference type="Gene3D" id="3.30.420.10">
    <property type="entry name" value="Ribonuclease H-like superfamily/Ribonuclease H"/>
    <property type="match status" value="1"/>
</dbReference>
<dbReference type="Pfam" id="PF08699">
    <property type="entry name" value="ArgoL1"/>
    <property type="match status" value="1"/>
</dbReference>
<dbReference type="SUPFAM" id="SSF101690">
    <property type="entry name" value="PAZ domain"/>
    <property type="match status" value="1"/>
</dbReference>
<dbReference type="InterPro" id="IPR012337">
    <property type="entry name" value="RNaseH-like_sf"/>
</dbReference>
<name>A0AAN6VCX3_9PEZI</name>
<feature type="region of interest" description="Disordered" evidence="1">
    <location>
        <begin position="45"/>
        <end position="68"/>
    </location>
</feature>
<keyword evidence="4" id="KW-1185">Reference proteome</keyword>
<dbReference type="InterPro" id="IPR036397">
    <property type="entry name" value="RNaseH_sf"/>
</dbReference>
<gene>
    <name evidence="3" type="ORF">C8A00DRAFT_47158</name>
</gene>
<evidence type="ECO:0000256" key="1">
    <source>
        <dbReference type="SAM" id="MobiDB-lite"/>
    </source>
</evidence>
<dbReference type="InterPro" id="IPR003165">
    <property type="entry name" value="Piwi"/>
</dbReference>
<proteinExistence type="predicted"/>
<dbReference type="InterPro" id="IPR032474">
    <property type="entry name" value="Argonaute_N"/>
</dbReference>
<dbReference type="EMBL" id="MU857193">
    <property type="protein sequence ID" value="KAK4149163.1"/>
    <property type="molecule type" value="Genomic_DNA"/>
</dbReference>
<accession>A0AAN6VCX3</accession>
<reference evidence="3" key="1">
    <citation type="journal article" date="2023" name="Mol. Phylogenet. Evol.">
        <title>Genome-scale phylogeny and comparative genomics of the fungal order Sordariales.</title>
        <authorList>
            <person name="Hensen N."/>
            <person name="Bonometti L."/>
            <person name="Westerberg I."/>
            <person name="Brannstrom I.O."/>
            <person name="Guillou S."/>
            <person name="Cros-Aarteil S."/>
            <person name="Calhoun S."/>
            <person name="Haridas S."/>
            <person name="Kuo A."/>
            <person name="Mondo S."/>
            <person name="Pangilinan J."/>
            <person name="Riley R."/>
            <person name="LaButti K."/>
            <person name="Andreopoulos B."/>
            <person name="Lipzen A."/>
            <person name="Chen C."/>
            <person name="Yan M."/>
            <person name="Daum C."/>
            <person name="Ng V."/>
            <person name="Clum A."/>
            <person name="Steindorff A."/>
            <person name="Ohm R.A."/>
            <person name="Martin F."/>
            <person name="Silar P."/>
            <person name="Natvig D.O."/>
            <person name="Lalanne C."/>
            <person name="Gautier V."/>
            <person name="Ament-Velasquez S.L."/>
            <person name="Kruys A."/>
            <person name="Hutchinson M.I."/>
            <person name="Powell A.J."/>
            <person name="Barry K."/>
            <person name="Miller A.N."/>
            <person name="Grigoriev I.V."/>
            <person name="Debuchy R."/>
            <person name="Gladieux P."/>
            <person name="Hiltunen Thoren M."/>
            <person name="Johannesson H."/>
        </authorList>
    </citation>
    <scope>NUCLEOTIDE SEQUENCE</scope>
    <source>
        <strain evidence="3">CBS 538.74</strain>
    </source>
</reference>
<sequence>MSGQARPGYGTLGRPANLWANYVELNPNGSLLLYRYAVDITRIRGESTDPPSGRGHQTESSDQARQPAGMKRAHIINHLFDVYEELRTGCQDRTLASDYRDIVVSTKPLENLMYHVEYCGVKSDYNSEKYKVVLKEPENSQNPLRMSDLLDYLQSTSLSQAPTIQKGVFAQVLNIWLRQFSKFNRLGEPASQTVVGSKTYPLVTGRNNFAITQALGFGVYSIRGYFSSIRFGAAKVWVNINVTHGTFFEPIPLPTWIGAGLRVRLTHRTAEVDGKQKDIVKVISGLASIPTDGVPEIGQKAPDHPPSFAPGAPQYGAQCAQIEFHGRAKGGYVTVYDHFRQAYPQSSVGREDLVVNLGNRLRPAYYPVSVCHIVEGQNYRLKLSDKQTQAMIQFGLLSPERSVGCITKDGFERIGIRAAKGSTPPQHARLLNPAAGLALTEARILAGPSVQYLNVQVGQRPGKWNLRNVGRYNASGQRAVWALLPLGDSSRDGNRRADGLVARFTQLRNQGYNLLFVLLPRKNTHDYSLIKTAADIKVGIQTVCMVEPTIVSKCNLAPRSTRPFWFDSERFDNILLKANLKQGGVNHTLKFSTSEILSKWRAMVLGLDVTHPPPGAADTSPSIIGMVANVDGHLAQWPATICFQNRKNEEIVTNRASFEQLLGPHLDRYAKASTLKKYPDVVIVYRDGYAQIRAVCERVKSIIVVGKRHHTRFYPREQANADPNGNTLPGTVVDRSITSHFLWEFYLQAHEAIQGTARPAHYVVVVDEFFRATFGLQKNMPLPARQRQQRFARFRIGSGGRLPKPSTACLFGMSGLDSPGFVLELIEQ</sequence>
<dbReference type="PANTHER" id="PTHR22891">
    <property type="entry name" value="EUKARYOTIC TRANSLATION INITIATION FACTOR 2C"/>
    <property type="match status" value="1"/>
</dbReference>
<evidence type="ECO:0000259" key="2">
    <source>
        <dbReference type="PROSITE" id="PS50822"/>
    </source>
</evidence>
<dbReference type="Pfam" id="PF02171">
    <property type="entry name" value="Piwi"/>
    <property type="match status" value="1"/>
</dbReference>
<protein>
    <submittedName>
        <fullName evidence="3">Ribonuclease H-like domain-containing protein</fullName>
    </submittedName>
</protein>
<organism evidence="3 4">
    <name type="scientific">Chaetomidium leptoderma</name>
    <dbReference type="NCBI Taxonomy" id="669021"/>
    <lineage>
        <taxon>Eukaryota</taxon>
        <taxon>Fungi</taxon>
        <taxon>Dikarya</taxon>
        <taxon>Ascomycota</taxon>
        <taxon>Pezizomycotina</taxon>
        <taxon>Sordariomycetes</taxon>
        <taxon>Sordariomycetidae</taxon>
        <taxon>Sordariales</taxon>
        <taxon>Chaetomiaceae</taxon>
        <taxon>Chaetomidium</taxon>
    </lineage>
</organism>
<dbReference type="AlphaFoldDB" id="A0AAN6VCX3"/>
<comment type="caution">
    <text evidence="3">The sequence shown here is derived from an EMBL/GenBank/DDBJ whole genome shotgun (WGS) entry which is preliminary data.</text>
</comment>